<dbReference type="EMBL" id="KZ663487">
    <property type="protein sequence ID" value="PPS12394.1"/>
    <property type="molecule type" value="Genomic_DNA"/>
</dbReference>
<dbReference type="AlphaFoldDB" id="A0A2P5Y9Y1"/>
<dbReference type="SMART" id="SM00487">
    <property type="entry name" value="DEXDc"/>
    <property type="match status" value="1"/>
</dbReference>
<dbReference type="SUPFAM" id="SSF52540">
    <property type="entry name" value="P-loop containing nucleoside triphosphate hydrolases"/>
    <property type="match status" value="1"/>
</dbReference>
<dbReference type="Gene3D" id="3.40.50.300">
    <property type="entry name" value="P-loop containing nucleotide triphosphate hydrolases"/>
    <property type="match status" value="2"/>
</dbReference>
<reference evidence="10 11" key="1">
    <citation type="submission" date="2015-01" db="EMBL/GenBank/DDBJ databases">
        <title>Genome of allotetraploid Gossypium barbadense reveals genomic plasticity and fiber elongation in cotton evolution.</title>
        <authorList>
            <person name="Chen X."/>
            <person name="Liu X."/>
            <person name="Zhao B."/>
            <person name="Zheng H."/>
            <person name="Hu Y."/>
            <person name="Lu G."/>
            <person name="Yang C."/>
            <person name="Chen J."/>
            <person name="Shan C."/>
            <person name="Zhang L."/>
            <person name="Zhou Y."/>
            <person name="Wang L."/>
            <person name="Guo W."/>
            <person name="Bai Y."/>
            <person name="Ruan J."/>
            <person name="Shangguan X."/>
            <person name="Mao Y."/>
            <person name="Jiang J."/>
            <person name="Zhu Y."/>
            <person name="Lei J."/>
            <person name="Kang H."/>
            <person name="Chen S."/>
            <person name="He X."/>
            <person name="Wang R."/>
            <person name="Wang Y."/>
            <person name="Chen J."/>
            <person name="Wang L."/>
            <person name="Yu S."/>
            <person name="Wang B."/>
            <person name="Wei J."/>
            <person name="Song S."/>
            <person name="Lu X."/>
            <person name="Gao Z."/>
            <person name="Gu W."/>
            <person name="Deng X."/>
            <person name="Ma D."/>
            <person name="Wang S."/>
            <person name="Liang W."/>
            <person name="Fang L."/>
            <person name="Cai C."/>
            <person name="Zhu X."/>
            <person name="Zhou B."/>
            <person name="Zhang Y."/>
            <person name="Chen Z."/>
            <person name="Xu S."/>
            <person name="Zhu R."/>
            <person name="Wang S."/>
            <person name="Zhang T."/>
            <person name="Zhao G."/>
        </authorList>
    </citation>
    <scope>NUCLEOTIDE SEQUENCE [LARGE SCALE GENOMIC DNA]</scope>
    <source>
        <strain evidence="11">cv. Xinhai21</strain>
        <tissue evidence="10">Leaf</tissue>
    </source>
</reference>
<evidence type="ECO:0000256" key="1">
    <source>
        <dbReference type="ARBA" id="ARBA00022741"/>
    </source>
</evidence>
<keyword evidence="3" id="KW-0378">Hydrolase</keyword>
<dbReference type="InterPro" id="IPR014001">
    <property type="entry name" value="Helicase_ATP-bd"/>
</dbReference>
<dbReference type="Pfam" id="PF00270">
    <property type="entry name" value="DEAD"/>
    <property type="match status" value="1"/>
</dbReference>
<evidence type="ECO:0008006" key="12">
    <source>
        <dbReference type="Google" id="ProtNLM"/>
    </source>
</evidence>
<keyword evidence="5" id="KW-0067">ATP-binding</keyword>
<evidence type="ECO:0000259" key="9">
    <source>
        <dbReference type="PROSITE" id="PS51194"/>
    </source>
</evidence>
<organism evidence="10 11">
    <name type="scientific">Gossypium barbadense</name>
    <name type="common">Sea Island cotton</name>
    <name type="synonym">Hibiscus barbadensis</name>
    <dbReference type="NCBI Taxonomy" id="3634"/>
    <lineage>
        <taxon>Eukaryota</taxon>
        <taxon>Viridiplantae</taxon>
        <taxon>Streptophyta</taxon>
        <taxon>Embryophyta</taxon>
        <taxon>Tracheophyta</taxon>
        <taxon>Spermatophyta</taxon>
        <taxon>Magnoliopsida</taxon>
        <taxon>eudicotyledons</taxon>
        <taxon>Gunneridae</taxon>
        <taxon>Pentapetalae</taxon>
        <taxon>rosids</taxon>
        <taxon>malvids</taxon>
        <taxon>Malvales</taxon>
        <taxon>Malvaceae</taxon>
        <taxon>Malvoideae</taxon>
        <taxon>Gossypium</taxon>
    </lineage>
</organism>
<evidence type="ECO:0000256" key="5">
    <source>
        <dbReference type="ARBA" id="ARBA00022840"/>
    </source>
</evidence>
<feature type="domain" description="Helicase C-terminal" evidence="9">
    <location>
        <begin position="180"/>
        <end position="337"/>
    </location>
</feature>
<dbReference type="PROSITE" id="PS51194">
    <property type="entry name" value="HELICASE_CTER"/>
    <property type="match status" value="1"/>
</dbReference>
<evidence type="ECO:0000256" key="4">
    <source>
        <dbReference type="ARBA" id="ARBA00022806"/>
    </source>
</evidence>
<dbReference type="Proteomes" id="UP000239757">
    <property type="component" value="Unassembled WGS sequence"/>
</dbReference>
<dbReference type="InterPro" id="IPR011545">
    <property type="entry name" value="DEAD/DEAH_box_helicase_dom"/>
</dbReference>
<dbReference type="PROSITE" id="PS51192">
    <property type="entry name" value="HELICASE_ATP_BIND_1"/>
    <property type="match status" value="1"/>
</dbReference>
<dbReference type="Pfam" id="PF00271">
    <property type="entry name" value="Helicase_C"/>
    <property type="match status" value="1"/>
</dbReference>
<name>A0A2P5Y9Y1_GOSBA</name>
<dbReference type="OrthoDB" id="416741at2759"/>
<dbReference type="GO" id="GO:0006281">
    <property type="term" value="P:DNA repair"/>
    <property type="evidence" value="ECO:0007669"/>
    <property type="project" value="UniProtKB-KW"/>
</dbReference>
<keyword evidence="2" id="KW-0227">DNA damage</keyword>
<evidence type="ECO:0000256" key="7">
    <source>
        <dbReference type="ARBA" id="ARBA00023204"/>
    </source>
</evidence>
<dbReference type="Pfam" id="PF19833">
    <property type="entry name" value="RecG_dom3_C"/>
    <property type="match status" value="1"/>
</dbReference>
<evidence type="ECO:0000256" key="6">
    <source>
        <dbReference type="ARBA" id="ARBA00023125"/>
    </source>
</evidence>
<keyword evidence="4" id="KW-0347">Helicase</keyword>
<proteinExistence type="predicted"/>
<evidence type="ECO:0000256" key="3">
    <source>
        <dbReference type="ARBA" id="ARBA00022801"/>
    </source>
</evidence>
<dbReference type="InterPro" id="IPR047112">
    <property type="entry name" value="RecG/Mfd"/>
</dbReference>
<dbReference type="PANTHER" id="PTHR47964">
    <property type="entry name" value="ATP-DEPENDENT DNA HELICASE HOMOLOG RECG, CHLOROPLASTIC"/>
    <property type="match status" value="1"/>
</dbReference>
<dbReference type="InterPro" id="IPR027417">
    <property type="entry name" value="P-loop_NTPase"/>
</dbReference>
<dbReference type="GO" id="GO:0016787">
    <property type="term" value="F:hydrolase activity"/>
    <property type="evidence" value="ECO:0007669"/>
    <property type="project" value="UniProtKB-KW"/>
</dbReference>
<dbReference type="InterPro" id="IPR045562">
    <property type="entry name" value="RecG_dom3_C"/>
</dbReference>
<dbReference type="GO" id="GO:0003677">
    <property type="term" value="F:DNA binding"/>
    <property type="evidence" value="ECO:0007669"/>
    <property type="project" value="UniProtKB-KW"/>
</dbReference>
<feature type="domain" description="Helicase ATP-binding" evidence="8">
    <location>
        <begin position="1"/>
        <end position="184"/>
    </location>
</feature>
<sequence>MKGRGKNGDVGCGKTIVAFLACVEVIASGYQAAFMVPTELLAIQHYDHFVDLLEKMDEVDNKPSVALLTGSTPLRQSRLIRKDLQSGNISLVIGTHSLIAEKVEFSSLRIAVVDEQHRFGVIQRGKFNSKLYCTSTSSRMQAADTDVSSEHDIHMAPHILALSATPIPRTLALALYGDMSLTNITDLPPGRIPVETYIIEGTDNGFKNIYVMMLEELEAGGRLYIVYPVIEQSEQLPQLRAASADLETISNQSGETDILLSTQVIEIGVDVPDATMMVVMNAERFGIAQLHQLRGRVGRGARKSKCILVASSSSSLNRLKVLEKSSDGFHLASVDLRLRGPGDLLGKKQSGHLPEFPIARLEMDGNILQEAHVAALKVLSYSHDLELFPALKAELSMRQPLCILGGLLALLLHPHFNVM</sequence>
<evidence type="ECO:0000313" key="11">
    <source>
        <dbReference type="Proteomes" id="UP000239757"/>
    </source>
</evidence>
<evidence type="ECO:0000313" key="10">
    <source>
        <dbReference type="EMBL" id="PPS12394.1"/>
    </source>
</evidence>
<dbReference type="GO" id="GO:0005524">
    <property type="term" value="F:ATP binding"/>
    <property type="evidence" value="ECO:0007669"/>
    <property type="project" value="UniProtKB-KW"/>
</dbReference>
<protein>
    <recommendedName>
        <fullName evidence="12">Helicase ATP-binding domain-containing protein</fullName>
    </recommendedName>
</protein>
<gene>
    <name evidence="10" type="ORF">GOBAR_AA08253</name>
</gene>
<keyword evidence="6" id="KW-0238">DNA-binding</keyword>
<dbReference type="InterPro" id="IPR001650">
    <property type="entry name" value="Helicase_C-like"/>
</dbReference>
<keyword evidence="7" id="KW-0234">DNA repair</keyword>
<dbReference type="PANTHER" id="PTHR47964:SF1">
    <property type="entry name" value="ATP-DEPENDENT DNA HELICASE HOMOLOG RECG, CHLOROPLASTIC"/>
    <property type="match status" value="1"/>
</dbReference>
<evidence type="ECO:0000256" key="2">
    <source>
        <dbReference type="ARBA" id="ARBA00022763"/>
    </source>
</evidence>
<evidence type="ECO:0000259" key="8">
    <source>
        <dbReference type="PROSITE" id="PS51192"/>
    </source>
</evidence>
<dbReference type="GO" id="GO:0003678">
    <property type="term" value="F:DNA helicase activity"/>
    <property type="evidence" value="ECO:0007669"/>
    <property type="project" value="TreeGrafter"/>
</dbReference>
<dbReference type="SMART" id="SM00490">
    <property type="entry name" value="HELICc"/>
    <property type="match status" value="1"/>
</dbReference>
<keyword evidence="1" id="KW-0547">Nucleotide-binding</keyword>
<accession>A0A2P5Y9Y1</accession>